<dbReference type="RefSeq" id="WP_382349802.1">
    <property type="nucleotide sequence ID" value="NZ_JBHMBP010000002.1"/>
</dbReference>
<organism evidence="2 3">
    <name type="scientific">Glycomyces mayteni</name>
    <dbReference type="NCBI Taxonomy" id="543887"/>
    <lineage>
        <taxon>Bacteria</taxon>
        <taxon>Bacillati</taxon>
        <taxon>Actinomycetota</taxon>
        <taxon>Actinomycetes</taxon>
        <taxon>Glycomycetales</taxon>
        <taxon>Glycomycetaceae</taxon>
        <taxon>Glycomyces</taxon>
    </lineage>
</organism>
<evidence type="ECO:0000256" key="1">
    <source>
        <dbReference type="SAM" id="Phobius"/>
    </source>
</evidence>
<comment type="caution">
    <text evidence="2">The sequence shown here is derived from an EMBL/GenBank/DDBJ whole genome shotgun (WGS) entry which is preliminary data.</text>
</comment>
<keyword evidence="1" id="KW-0812">Transmembrane</keyword>
<gene>
    <name evidence="2" type="ORF">ACFQS3_11030</name>
</gene>
<dbReference type="Proteomes" id="UP001596470">
    <property type="component" value="Unassembled WGS sequence"/>
</dbReference>
<accession>A0ABW2D9G3</accession>
<protein>
    <submittedName>
        <fullName evidence="2">Uncharacterized protein</fullName>
    </submittedName>
</protein>
<feature type="transmembrane region" description="Helical" evidence="1">
    <location>
        <begin position="65"/>
        <end position="87"/>
    </location>
</feature>
<sequence>MAYCRICEQHPVKAEGVVCDSCVGKIHDRASGRKVDDDDPAAREFDAEMAKFGPLPSPQKSSGCAVLALAVAAVPAALAVLGAVRLLA</sequence>
<evidence type="ECO:0000313" key="2">
    <source>
        <dbReference type="EMBL" id="MFC6957728.1"/>
    </source>
</evidence>
<keyword evidence="1" id="KW-0472">Membrane</keyword>
<evidence type="ECO:0000313" key="3">
    <source>
        <dbReference type="Proteomes" id="UP001596470"/>
    </source>
</evidence>
<dbReference type="EMBL" id="JBHSYS010000002">
    <property type="protein sequence ID" value="MFC6957728.1"/>
    <property type="molecule type" value="Genomic_DNA"/>
</dbReference>
<name>A0ABW2D9G3_9ACTN</name>
<reference evidence="3" key="1">
    <citation type="journal article" date="2019" name="Int. J. Syst. Evol. Microbiol.">
        <title>The Global Catalogue of Microorganisms (GCM) 10K type strain sequencing project: providing services to taxonomists for standard genome sequencing and annotation.</title>
        <authorList>
            <consortium name="The Broad Institute Genomics Platform"/>
            <consortium name="The Broad Institute Genome Sequencing Center for Infectious Disease"/>
            <person name="Wu L."/>
            <person name="Ma J."/>
        </authorList>
    </citation>
    <scope>NUCLEOTIDE SEQUENCE [LARGE SCALE GENOMIC DNA]</scope>
    <source>
        <strain evidence="3">KACC 12634</strain>
    </source>
</reference>
<keyword evidence="1" id="KW-1133">Transmembrane helix</keyword>
<keyword evidence="3" id="KW-1185">Reference proteome</keyword>
<proteinExistence type="predicted"/>